<feature type="domain" description="Transposase IS116/IS110/IS902 C-terminal" evidence="2">
    <location>
        <begin position="230"/>
        <end position="304"/>
    </location>
</feature>
<dbReference type="InterPro" id="IPR047650">
    <property type="entry name" value="Transpos_IS110"/>
</dbReference>
<dbReference type="NCBIfam" id="NF033542">
    <property type="entry name" value="transpos_IS110"/>
    <property type="match status" value="1"/>
</dbReference>
<evidence type="ECO:0000259" key="1">
    <source>
        <dbReference type="Pfam" id="PF01548"/>
    </source>
</evidence>
<sequence>MKKPTQHLIAEVPRRQARTELTIGIDLGDVWSHYCTLNQDGEVIDRGRFRTTAKAIEKWFKDLPPTRVAMEAGVHSIWISEQLQELGHEVIVANVRELRAISHSDRKSDQVDAEKLARYARLDPEILRPISHRTVEQQEALTLIRARELLVRLRTAAVNAVRGLTKACGYRMPASSTKCFAQRGQAAMPPGLQLALGPVLEQIAAMTLKIKQYDREIQRMTQTEYAETQPLLTIHGIGHITALTFVLTLGDKQRFGRSRDVGCYLGLRPRRSQSGERDPQLGITKAGNAYLRSLLIECANHILRPHGRDSALRQWGLHLAARGGKQAKNKAVVAVARKLAVLLHRLWITQEFYIPFHAEAA</sequence>
<reference evidence="3 5" key="1">
    <citation type="submission" date="2018-12" db="EMBL/GenBank/DDBJ databases">
        <title>Sequencing of bacterial isolates from soil warming experiment in Harvard Forest, Massachusetts, USA.</title>
        <authorList>
            <person name="Deangelis K."/>
        </authorList>
    </citation>
    <scope>NUCLEOTIDE SEQUENCE [LARGE SCALE GENOMIC DNA]</scope>
    <source>
        <strain evidence="3 5">EB153</strain>
    </source>
</reference>
<dbReference type="EMBL" id="RSDW01000001">
    <property type="protein sequence ID" value="RSL19097.1"/>
    <property type="molecule type" value="Genomic_DNA"/>
</dbReference>
<accession>A0A3R9NXG2</accession>
<dbReference type="PANTHER" id="PTHR33055:SF3">
    <property type="entry name" value="PUTATIVE TRANSPOSASE FOR IS117-RELATED"/>
    <property type="match status" value="1"/>
</dbReference>
<dbReference type="AlphaFoldDB" id="A0A3R9NXG2"/>
<dbReference type="InterPro" id="IPR002525">
    <property type="entry name" value="Transp_IS110-like_N"/>
</dbReference>
<evidence type="ECO:0000313" key="4">
    <source>
        <dbReference type="EMBL" id="RSL19234.1"/>
    </source>
</evidence>
<comment type="caution">
    <text evidence="3">The sequence shown here is derived from an EMBL/GenBank/DDBJ whole genome shotgun (WGS) entry which is preliminary data.</text>
</comment>
<dbReference type="PANTHER" id="PTHR33055">
    <property type="entry name" value="TRANSPOSASE FOR INSERTION SEQUENCE ELEMENT IS1111A"/>
    <property type="match status" value="1"/>
</dbReference>
<dbReference type="GO" id="GO:0006313">
    <property type="term" value="P:DNA transposition"/>
    <property type="evidence" value="ECO:0007669"/>
    <property type="project" value="InterPro"/>
</dbReference>
<feature type="domain" description="Transposase IS110-like N-terminal" evidence="1">
    <location>
        <begin position="23"/>
        <end position="164"/>
    </location>
</feature>
<dbReference type="Pfam" id="PF01548">
    <property type="entry name" value="DEDD_Tnp_IS110"/>
    <property type="match status" value="1"/>
</dbReference>
<organism evidence="3 5">
    <name type="scientific">Edaphobacter aggregans</name>
    <dbReference type="NCBI Taxonomy" id="570835"/>
    <lineage>
        <taxon>Bacteria</taxon>
        <taxon>Pseudomonadati</taxon>
        <taxon>Acidobacteriota</taxon>
        <taxon>Terriglobia</taxon>
        <taxon>Terriglobales</taxon>
        <taxon>Acidobacteriaceae</taxon>
        <taxon>Edaphobacter</taxon>
    </lineage>
</organism>
<evidence type="ECO:0000313" key="5">
    <source>
        <dbReference type="Proteomes" id="UP000269669"/>
    </source>
</evidence>
<dbReference type="Pfam" id="PF02371">
    <property type="entry name" value="Transposase_20"/>
    <property type="match status" value="1"/>
</dbReference>
<dbReference type="InterPro" id="IPR003346">
    <property type="entry name" value="Transposase_20"/>
</dbReference>
<evidence type="ECO:0000259" key="2">
    <source>
        <dbReference type="Pfam" id="PF02371"/>
    </source>
</evidence>
<proteinExistence type="predicted"/>
<dbReference type="EMBL" id="RSDW01000001">
    <property type="protein sequence ID" value="RSL19234.1"/>
    <property type="molecule type" value="Genomic_DNA"/>
</dbReference>
<keyword evidence="5" id="KW-1185">Reference proteome</keyword>
<gene>
    <name evidence="3" type="ORF">EDE15_4725</name>
    <name evidence="4" type="ORF">EDE15_4890</name>
</gene>
<dbReference type="GO" id="GO:0003677">
    <property type="term" value="F:DNA binding"/>
    <property type="evidence" value="ECO:0007669"/>
    <property type="project" value="InterPro"/>
</dbReference>
<evidence type="ECO:0000313" key="3">
    <source>
        <dbReference type="EMBL" id="RSL19097.1"/>
    </source>
</evidence>
<dbReference type="RefSeq" id="WP_260473035.1">
    <property type="nucleotide sequence ID" value="NZ_RSDW01000001.1"/>
</dbReference>
<protein>
    <submittedName>
        <fullName evidence="3">Transposase</fullName>
    </submittedName>
</protein>
<name>A0A3R9NXG2_9BACT</name>
<dbReference type="Proteomes" id="UP000269669">
    <property type="component" value="Unassembled WGS sequence"/>
</dbReference>
<dbReference type="GO" id="GO:0004803">
    <property type="term" value="F:transposase activity"/>
    <property type="evidence" value="ECO:0007669"/>
    <property type="project" value="InterPro"/>
</dbReference>